<organism evidence="2 3">
    <name type="scientific">Phanerochaete sordida</name>
    <dbReference type="NCBI Taxonomy" id="48140"/>
    <lineage>
        <taxon>Eukaryota</taxon>
        <taxon>Fungi</taxon>
        <taxon>Dikarya</taxon>
        <taxon>Basidiomycota</taxon>
        <taxon>Agaricomycotina</taxon>
        <taxon>Agaricomycetes</taxon>
        <taxon>Polyporales</taxon>
        <taxon>Phanerochaetaceae</taxon>
        <taxon>Phanerochaete</taxon>
    </lineage>
</organism>
<evidence type="ECO:0000313" key="2">
    <source>
        <dbReference type="EMBL" id="GJE95900.1"/>
    </source>
</evidence>
<feature type="compositionally biased region" description="Low complexity" evidence="1">
    <location>
        <begin position="117"/>
        <end position="129"/>
    </location>
</feature>
<dbReference type="Proteomes" id="UP000703269">
    <property type="component" value="Unassembled WGS sequence"/>
</dbReference>
<dbReference type="EMBL" id="BPQB01000053">
    <property type="protein sequence ID" value="GJE95900.1"/>
    <property type="molecule type" value="Genomic_DNA"/>
</dbReference>
<dbReference type="AlphaFoldDB" id="A0A9P3GIT6"/>
<evidence type="ECO:0000313" key="3">
    <source>
        <dbReference type="Proteomes" id="UP000703269"/>
    </source>
</evidence>
<evidence type="ECO:0000256" key="1">
    <source>
        <dbReference type="SAM" id="MobiDB-lite"/>
    </source>
</evidence>
<accession>A0A9P3GIT6</accession>
<feature type="compositionally biased region" description="Basic and acidic residues" evidence="1">
    <location>
        <begin position="134"/>
        <end position="144"/>
    </location>
</feature>
<feature type="region of interest" description="Disordered" evidence="1">
    <location>
        <begin position="114"/>
        <end position="144"/>
    </location>
</feature>
<keyword evidence="3" id="KW-1185">Reference proteome</keyword>
<name>A0A9P3GIT6_9APHY</name>
<dbReference type="OrthoDB" id="2799556at2759"/>
<protein>
    <submittedName>
        <fullName evidence="2">Uncharacterized protein</fullName>
    </submittedName>
</protein>
<feature type="region of interest" description="Disordered" evidence="1">
    <location>
        <begin position="159"/>
        <end position="200"/>
    </location>
</feature>
<feature type="compositionally biased region" description="Polar residues" evidence="1">
    <location>
        <begin position="183"/>
        <end position="193"/>
    </location>
</feature>
<sequence>MTQCNVKLPPLRTDAPLGLGRLSQDGRHAGHCGTGVTLPPTSPVPAITGHDLMAMFPPKSPQTVRMGSAASCTVFAQQERAFLSTANATAVRGYPTARQGDSGTADRVDSLHPAKLSAPQSSAVSPPAATLSGDKLRDGKDEREVTANNDRRIAACGLSSQKGRTSMKDSGTRRSRSRACSDATKNQALSSATDGLGGKPSLTAIHARRLDKDTGLTFIETNYRKGNEAPFVFVNQVI</sequence>
<reference evidence="2 3" key="1">
    <citation type="submission" date="2021-08" db="EMBL/GenBank/DDBJ databases">
        <title>Draft Genome Sequence of Phanerochaete sordida strain YK-624.</title>
        <authorList>
            <person name="Mori T."/>
            <person name="Dohra H."/>
            <person name="Suzuki T."/>
            <person name="Kawagishi H."/>
            <person name="Hirai H."/>
        </authorList>
    </citation>
    <scope>NUCLEOTIDE SEQUENCE [LARGE SCALE GENOMIC DNA]</scope>
    <source>
        <strain evidence="2 3">YK-624</strain>
    </source>
</reference>
<proteinExistence type="predicted"/>
<gene>
    <name evidence="2" type="ORF">PsYK624_120910</name>
</gene>
<comment type="caution">
    <text evidence="2">The sequence shown here is derived from an EMBL/GenBank/DDBJ whole genome shotgun (WGS) entry which is preliminary data.</text>
</comment>